<dbReference type="STRING" id="604089.SAMN04487942_1112"/>
<dbReference type="SUPFAM" id="SSF46689">
    <property type="entry name" value="Homeodomain-like"/>
    <property type="match status" value="1"/>
</dbReference>
<dbReference type="AlphaFoldDB" id="A0A1H8LS69"/>
<dbReference type="Pfam" id="PF01527">
    <property type="entry name" value="HTH_Tnp_1"/>
    <property type="match status" value="1"/>
</dbReference>
<evidence type="ECO:0000256" key="1">
    <source>
        <dbReference type="SAM" id="Coils"/>
    </source>
</evidence>
<sequence>MKQVRKIYDKAFKGKAVQLSYDRTNVSELARELGVTAPQLYKWRKEFEEFGEGSFPGKGNLKLTPEQEKIHELEKRLKDAELERDILKKAIGIFSKSVR</sequence>
<evidence type="ECO:0000313" key="3">
    <source>
        <dbReference type="EMBL" id="SEO07992.1"/>
    </source>
</evidence>
<evidence type="ECO:0000313" key="5">
    <source>
        <dbReference type="Proteomes" id="UP000198657"/>
    </source>
</evidence>
<dbReference type="EMBL" id="FODN01000004">
    <property type="protein sequence ID" value="SEO19557.1"/>
    <property type="molecule type" value="Genomic_DNA"/>
</dbReference>
<dbReference type="GO" id="GO:0003677">
    <property type="term" value="F:DNA binding"/>
    <property type="evidence" value="ECO:0007669"/>
    <property type="project" value="InterPro"/>
</dbReference>
<dbReference type="EMBL" id="FODN01000002">
    <property type="protein sequence ID" value="SEN90554.1"/>
    <property type="molecule type" value="Genomic_DNA"/>
</dbReference>
<protein>
    <submittedName>
        <fullName evidence="3">Transposase</fullName>
    </submittedName>
</protein>
<accession>A0A1H8LS69</accession>
<gene>
    <name evidence="2" type="ORF">SAMN04487942_1112</name>
    <name evidence="3" type="ORF">SAMN04487942_1656</name>
    <name evidence="4" type="ORF">SAMN04487942_1989</name>
</gene>
<dbReference type="GO" id="GO:0004803">
    <property type="term" value="F:transposase activity"/>
    <property type="evidence" value="ECO:0007669"/>
    <property type="project" value="InterPro"/>
</dbReference>
<reference evidence="5" key="1">
    <citation type="submission" date="2016-10" db="EMBL/GenBank/DDBJ databases">
        <authorList>
            <person name="Varghese N."/>
            <person name="Submissions S."/>
        </authorList>
    </citation>
    <scope>NUCLEOTIDE SEQUENCE [LARGE SCALE GENOMIC DNA]</scope>
    <source>
        <strain evidence="5">CGMCC 1.8704</strain>
    </source>
</reference>
<feature type="coiled-coil region" evidence="1">
    <location>
        <begin position="63"/>
        <end position="90"/>
    </location>
</feature>
<name>A0A1H8LS69_9FLAO</name>
<dbReference type="InterPro" id="IPR002514">
    <property type="entry name" value="Transposase_8"/>
</dbReference>
<evidence type="ECO:0000313" key="2">
    <source>
        <dbReference type="EMBL" id="SEN90554.1"/>
    </source>
</evidence>
<keyword evidence="1" id="KW-0175">Coiled coil</keyword>
<dbReference type="Gene3D" id="1.10.10.60">
    <property type="entry name" value="Homeodomain-like"/>
    <property type="match status" value="1"/>
</dbReference>
<keyword evidence="5" id="KW-1185">Reference proteome</keyword>
<reference evidence="3" key="2">
    <citation type="submission" date="2016-10" db="EMBL/GenBank/DDBJ databases">
        <authorList>
            <person name="de Groot N.N."/>
        </authorList>
    </citation>
    <scope>NUCLEOTIDE SEQUENCE [LARGE SCALE GENOMIC DNA]</scope>
    <source>
        <strain evidence="3">CGMCC 1.8704</strain>
    </source>
</reference>
<dbReference type="InterPro" id="IPR009057">
    <property type="entry name" value="Homeodomain-like_sf"/>
</dbReference>
<evidence type="ECO:0000313" key="4">
    <source>
        <dbReference type="EMBL" id="SEO19557.1"/>
    </source>
</evidence>
<dbReference type="Proteomes" id="UP000198657">
    <property type="component" value="Unassembled WGS sequence"/>
</dbReference>
<organism evidence="3 5">
    <name type="scientific">Flavobacterium sinopsychrotolerans</name>
    <dbReference type="NCBI Taxonomy" id="604089"/>
    <lineage>
        <taxon>Bacteria</taxon>
        <taxon>Pseudomonadati</taxon>
        <taxon>Bacteroidota</taxon>
        <taxon>Flavobacteriia</taxon>
        <taxon>Flavobacteriales</taxon>
        <taxon>Flavobacteriaceae</taxon>
        <taxon>Flavobacterium</taxon>
    </lineage>
</organism>
<dbReference type="EMBL" id="FODN01000003">
    <property type="protein sequence ID" value="SEO07992.1"/>
    <property type="molecule type" value="Genomic_DNA"/>
</dbReference>
<dbReference type="GO" id="GO:0006313">
    <property type="term" value="P:DNA transposition"/>
    <property type="evidence" value="ECO:0007669"/>
    <property type="project" value="InterPro"/>
</dbReference>
<proteinExistence type="predicted"/>